<dbReference type="SUPFAM" id="SSF51735">
    <property type="entry name" value="NAD(P)-binding Rossmann-fold domains"/>
    <property type="match status" value="1"/>
</dbReference>
<gene>
    <name evidence="4" type="ORF">CCHLO57077_00018523</name>
</gene>
<dbReference type="EMBL" id="CABFNP030000664">
    <property type="protein sequence ID" value="CAI6076986.1"/>
    <property type="molecule type" value="Genomic_DNA"/>
</dbReference>
<dbReference type="GO" id="GO:0044550">
    <property type="term" value="P:secondary metabolite biosynthetic process"/>
    <property type="evidence" value="ECO:0007669"/>
    <property type="project" value="TreeGrafter"/>
</dbReference>
<protein>
    <recommendedName>
        <fullName evidence="3">Ketoreductase (KR) domain-containing protein</fullName>
    </recommendedName>
</protein>
<feature type="domain" description="Ketoreductase (KR)" evidence="3">
    <location>
        <begin position="2"/>
        <end position="66"/>
    </location>
</feature>
<dbReference type="Proteomes" id="UP001160390">
    <property type="component" value="Unassembled WGS sequence"/>
</dbReference>
<dbReference type="InterPro" id="IPR036291">
    <property type="entry name" value="NAD(P)-bd_dom_sf"/>
</dbReference>
<dbReference type="Gene3D" id="1.10.1200.10">
    <property type="entry name" value="ACP-like"/>
    <property type="match status" value="1"/>
</dbReference>
<keyword evidence="5" id="KW-1185">Reference proteome</keyword>
<evidence type="ECO:0000313" key="4">
    <source>
        <dbReference type="EMBL" id="CAI6076986.1"/>
    </source>
</evidence>
<evidence type="ECO:0000259" key="3">
    <source>
        <dbReference type="Pfam" id="PF08659"/>
    </source>
</evidence>
<keyword evidence="1" id="KW-0596">Phosphopantetheine</keyword>
<sequence>MVGTLNVHEIFSKPGQLDFVVVTSSVTATLGSSGQANYGAANRFLDHLCHHRQAHGLPGVSLILPAIFDIGYLLAFPEIAKSIRSKGMYGIWKQQMLDEVAMTPHDLISDVYHIVVGVQPRRYGPTIKAASGDISLEGEMRLSWMLQAIKEQTDDTCSTQTEGATSGVSPLVAIQRATTIAEAAEAVTDILARRLARLMMMDLESIHTTGKSVASHGLDSMIGAEFRNWIFREFKVDVP</sequence>
<dbReference type="GO" id="GO:0004312">
    <property type="term" value="F:fatty acid synthase activity"/>
    <property type="evidence" value="ECO:0007669"/>
    <property type="project" value="TreeGrafter"/>
</dbReference>
<comment type="caution">
    <text evidence="4">The sequence shown here is derived from an EMBL/GenBank/DDBJ whole genome shotgun (WGS) entry which is preliminary data.</text>
</comment>
<dbReference type="Gene3D" id="3.40.50.720">
    <property type="entry name" value="NAD(P)-binding Rossmann-like Domain"/>
    <property type="match status" value="1"/>
</dbReference>
<reference evidence="4" key="1">
    <citation type="submission" date="2023-01" db="EMBL/GenBank/DDBJ databases">
        <authorList>
            <person name="Piombo E."/>
        </authorList>
    </citation>
    <scope>NUCLEOTIDE SEQUENCE</scope>
</reference>
<dbReference type="PANTHER" id="PTHR43775">
    <property type="entry name" value="FATTY ACID SYNTHASE"/>
    <property type="match status" value="1"/>
</dbReference>
<dbReference type="InterPro" id="IPR013968">
    <property type="entry name" value="PKS_KR"/>
</dbReference>
<keyword evidence="2" id="KW-0597">Phosphoprotein</keyword>
<dbReference type="AlphaFoldDB" id="A0AA35LU49"/>
<dbReference type="InterPro" id="IPR050091">
    <property type="entry name" value="PKS_NRPS_Biosynth_Enz"/>
</dbReference>
<name>A0AA35LU49_9HYPO</name>
<dbReference type="PANTHER" id="PTHR43775:SF37">
    <property type="entry name" value="SI:DKEY-61P9.11"/>
    <property type="match status" value="1"/>
</dbReference>
<evidence type="ECO:0000313" key="5">
    <source>
        <dbReference type="Proteomes" id="UP001160390"/>
    </source>
</evidence>
<evidence type="ECO:0000256" key="1">
    <source>
        <dbReference type="ARBA" id="ARBA00022450"/>
    </source>
</evidence>
<dbReference type="Pfam" id="PF08659">
    <property type="entry name" value="KR"/>
    <property type="match status" value="1"/>
</dbReference>
<dbReference type="InterPro" id="IPR036736">
    <property type="entry name" value="ACP-like_sf"/>
</dbReference>
<evidence type="ECO:0000256" key="2">
    <source>
        <dbReference type="ARBA" id="ARBA00022553"/>
    </source>
</evidence>
<accession>A0AA35LU49</accession>
<dbReference type="GO" id="GO:0006633">
    <property type="term" value="P:fatty acid biosynthetic process"/>
    <property type="evidence" value="ECO:0007669"/>
    <property type="project" value="TreeGrafter"/>
</dbReference>
<organism evidence="4 5">
    <name type="scientific">Clonostachys chloroleuca</name>
    <dbReference type="NCBI Taxonomy" id="1926264"/>
    <lineage>
        <taxon>Eukaryota</taxon>
        <taxon>Fungi</taxon>
        <taxon>Dikarya</taxon>
        <taxon>Ascomycota</taxon>
        <taxon>Pezizomycotina</taxon>
        <taxon>Sordariomycetes</taxon>
        <taxon>Hypocreomycetidae</taxon>
        <taxon>Hypocreales</taxon>
        <taxon>Bionectriaceae</taxon>
        <taxon>Clonostachys</taxon>
    </lineage>
</organism>
<proteinExistence type="predicted"/>